<dbReference type="EMBL" id="BMEG01000001">
    <property type="protein sequence ID" value="GGD57662.1"/>
    <property type="molecule type" value="Genomic_DNA"/>
</dbReference>
<dbReference type="eggNOG" id="ENOG502ZCH9">
    <property type="taxonomic scope" value="Bacteria"/>
</dbReference>
<dbReference type="AlphaFoldDB" id="A0A069PFD8"/>
<evidence type="ECO:0000313" key="2">
    <source>
        <dbReference type="EMBL" id="KDR36051.1"/>
    </source>
</evidence>
<comment type="caution">
    <text evidence="2">The sequence shown here is derived from an EMBL/GenBank/DDBJ whole genome shotgun (WGS) entry which is preliminary data.</text>
</comment>
<evidence type="ECO:0000313" key="4">
    <source>
        <dbReference type="Proteomes" id="UP000597138"/>
    </source>
</evidence>
<keyword evidence="4" id="KW-1185">Reference proteome</keyword>
<reference evidence="1" key="1">
    <citation type="journal article" date="2014" name="Int. J. Syst. Evol. Microbiol.">
        <title>Complete genome of a new Firmicutes species belonging to the dominant human colonic microbiota ('Ruminococcus bicirculans') reveals two chromosomes and a selective capacity to utilize plant glucans.</title>
        <authorList>
            <consortium name="NISC Comparative Sequencing Program"/>
            <person name="Wegmann U."/>
            <person name="Louis P."/>
            <person name="Goesmann A."/>
            <person name="Henrissat B."/>
            <person name="Duncan S.H."/>
            <person name="Flint H.J."/>
        </authorList>
    </citation>
    <scope>NUCLEOTIDE SEQUENCE</scope>
    <source>
        <strain evidence="1">CGMCC 1.11013</strain>
    </source>
</reference>
<evidence type="ECO:0000313" key="3">
    <source>
        <dbReference type="Proteomes" id="UP000027439"/>
    </source>
</evidence>
<reference evidence="1" key="4">
    <citation type="submission" date="2024-05" db="EMBL/GenBank/DDBJ databases">
        <authorList>
            <person name="Sun Q."/>
            <person name="Zhou Y."/>
        </authorList>
    </citation>
    <scope>NUCLEOTIDE SEQUENCE</scope>
    <source>
        <strain evidence="1">CGMCC 1.11013</strain>
    </source>
</reference>
<evidence type="ECO:0008006" key="5">
    <source>
        <dbReference type="Google" id="ProtNLM"/>
    </source>
</evidence>
<dbReference type="OrthoDB" id="583824at2"/>
<organism evidence="2 3">
    <name type="scientific">Caballeronia grimmiae</name>
    <dbReference type="NCBI Taxonomy" id="1071679"/>
    <lineage>
        <taxon>Bacteria</taxon>
        <taxon>Pseudomonadati</taxon>
        <taxon>Pseudomonadota</taxon>
        <taxon>Betaproteobacteria</taxon>
        <taxon>Burkholderiales</taxon>
        <taxon>Burkholderiaceae</taxon>
        <taxon>Caballeronia</taxon>
    </lineage>
</organism>
<dbReference type="Proteomes" id="UP000027439">
    <property type="component" value="Unassembled WGS sequence"/>
</dbReference>
<protein>
    <recommendedName>
        <fullName evidence="5">Zinc-ribbon domain-containing protein</fullName>
    </recommendedName>
</protein>
<dbReference type="EMBL" id="JFHE01000004">
    <property type="protein sequence ID" value="KDR36051.1"/>
    <property type="molecule type" value="Genomic_DNA"/>
</dbReference>
<accession>A0A069PFD8</accession>
<gene>
    <name evidence="2" type="ORF">BG57_20820</name>
    <name evidence="1" type="ORF">GCM10010985_09450</name>
</gene>
<dbReference type="Proteomes" id="UP000597138">
    <property type="component" value="Unassembled WGS sequence"/>
</dbReference>
<name>A0A069PFD8_9BURK</name>
<reference evidence="2 3" key="2">
    <citation type="submission" date="2014-03" db="EMBL/GenBank/DDBJ databases">
        <title>Draft Genome Sequences of Four Burkholderia Strains.</title>
        <authorList>
            <person name="Liu X.Y."/>
            <person name="Li C.X."/>
            <person name="Xu J.H."/>
        </authorList>
    </citation>
    <scope>NUCLEOTIDE SEQUENCE [LARGE SCALE GENOMIC DNA]</scope>
    <source>
        <strain evidence="2 3">R27</strain>
    </source>
</reference>
<dbReference type="STRING" id="1071679.BG57_20820"/>
<evidence type="ECO:0000313" key="1">
    <source>
        <dbReference type="EMBL" id="GGD57662.1"/>
    </source>
</evidence>
<reference evidence="4" key="3">
    <citation type="journal article" date="2019" name="Int. J. Syst. Evol. Microbiol.">
        <title>The Global Catalogue of Microorganisms (GCM) 10K type strain sequencing project: providing services to taxonomists for standard genome sequencing and annotation.</title>
        <authorList>
            <consortium name="The Broad Institute Genomics Platform"/>
            <consortium name="The Broad Institute Genome Sequencing Center for Infectious Disease"/>
            <person name="Wu L."/>
            <person name="Ma J."/>
        </authorList>
    </citation>
    <scope>NUCLEOTIDE SEQUENCE [LARGE SCALE GENOMIC DNA]</scope>
    <source>
        <strain evidence="4">CGMCC 1.11013</strain>
    </source>
</reference>
<sequence>MIDKHDGNIFLALSDEAWRYRERAARQADDEPSTHWECTRGHRWDQSLDMAQNIRCMNCAGYRRESQTKQARALAEARGGTLLSHGYVNAMTPLTWQCAYGHVWDAHADVAQRRWCDECARTVFARYR</sequence>
<dbReference type="RefSeq" id="WP_035961367.1">
    <property type="nucleotide sequence ID" value="NZ_BMEG01000001.1"/>
</dbReference>
<proteinExistence type="predicted"/>